<dbReference type="GO" id="GO:0005634">
    <property type="term" value="C:nucleus"/>
    <property type="evidence" value="ECO:0007669"/>
    <property type="project" value="UniProtKB-SubCell"/>
</dbReference>
<proteinExistence type="inferred from homology"/>
<reference evidence="9" key="1">
    <citation type="journal article" date="2023" name="Insect Mol. Biol.">
        <title>Genome sequencing provides insights into the evolution of gene families encoding plant cell wall-degrading enzymes in longhorned beetles.</title>
        <authorList>
            <person name="Shin N.R."/>
            <person name="Okamura Y."/>
            <person name="Kirsch R."/>
            <person name="Pauchet Y."/>
        </authorList>
    </citation>
    <scope>NUCLEOTIDE SEQUENCE</scope>
    <source>
        <strain evidence="9">RBIC_L_NR</strain>
    </source>
</reference>
<evidence type="ECO:0000256" key="4">
    <source>
        <dbReference type="ARBA" id="ARBA00022722"/>
    </source>
</evidence>
<keyword evidence="7" id="KW-0539">Nucleus</keyword>
<evidence type="ECO:0000256" key="2">
    <source>
        <dbReference type="ARBA" id="ARBA00004123"/>
    </source>
</evidence>
<evidence type="ECO:0000313" key="10">
    <source>
        <dbReference type="Proteomes" id="UP001162156"/>
    </source>
</evidence>
<dbReference type="Proteomes" id="UP001162156">
    <property type="component" value="Unassembled WGS sequence"/>
</dbReference>
<accession>A0AAV8WUZ3</accession>
<dbReference type="EMBL" id="JANEYF010004678">
    <property type="protein sequence ID" value="KAJ8930400.1"/>
    <property type="molecule type" value="Genomic_DNA"/>
</dbReference>
<feature type="non-terminal residue" evidence="9">
    <location>
        <position position="1"/>
    </location>
</feature>
<dbReference type="Pfam" id="PF13359">
    <property type="entry name" value="DDE_Tnp_4"/>
    <property type="match status" value="1"/>
</dbReference>
<dbReference type="InterPro" id="IPR045249">
    <property type="entry name" value="HARBI1-like"/>
</dbReference>
<protein>
    <recommendedName>
        <fullName evidence="8">DDE Tnp4 domain-containing protein</fullName>
    </recommendedName>
</protein>
<organism evidence="9 10">
    <name type="scientific">Rhamnusium bicolor</name>
    <dbReference type="NCBI Taxonomy" id="1586634"/>
    <lineage>
        <taxon>Eukaryota</taxon>
        <taxon>Metazoa</taxon>
        <taxon>Ecdysozoa</taxon>
        <taxon>Arthropoda</taxon>
        <taxon>Hexapoda</taxon>
        <taxon>Insecta</taxon>
        <taxon>Pterygota</taxon>
        <taxon>Neoptera</taxon>
        <taxon>Endopterygota</taxon>
        <taxon>Coleoptera</taxon>
        <taxon>Polyphaga</taxon>
        <taxon>Cucujiformia</taxon>
        <taxon>Chrysomeloidea</taxon>
        <taxon>Cerambycidae</taxon>
        <taxon>Lepturinae</taxon>
        <taxon>Rhagiini</taxon>
        <taxon>Rhamnusium</taxon>
    </lineage>
</organism>
<keyword evidence="4" id="KW-0540">Nuclease</keyword>
<evidence type="ECO:0000256" key="6">
    <source>
        <dbReference type="ARBA" id="ARBA00022801"/>
    </source>
</evidence>
<evidence type="ECO:0000256" key="1">
    <source>
        <dbReference type="ARBA" id="ARBA00001968"/>
    </source>
</evidence>
<dbReference type="GO" id="GO:0016787">
    <property type="term" value="F:hydrolase activity"/>
    <property type="evidence" value="ECO:0007669"/>
    <property type="project" value="UniProtKB-KW"/>
</dbReference>
<evidence type="ECO:0000259" key="8">
    <source>
        <dbReference type="Pfam" id="PF13359"/>
    </source>
</evidence>
<comment type="subcellular location">
    <subcellularLocation>
        <location evidence="2">Nucleus</location>
    </subcellularLocation>
</comment>
<comment type="cofactor">
    <cofactor evidence="1">
        <name>a divalent metal cation</name>
        <dbReference type="ChEBI" id="CHEBI:60240"/>
    </cofactor>
</comment>
<sequence length="296" mass="34311">FRKHFRITKSTANIIIDEYKNSKFYFEENNWLRGTPMKTAETEIFLFLCDGSLLDIAPRYIKFPKSPEEKERLSDDFFKVSGFPSTLGCINGTSIPVITPSHKIKSTYVNRHDTLAITVQAICDHRKCFIDVFTGTPGKIHDSRVLKLSHVYKLLPNICGSNYHILGDSAYHIREWLLTPYRDFGNLDENERQFNKTFCATRVLIENSFGILKSRFRQLLQVQSVEKISKFIFSCCVLHNLCIMNCDELEQEECMVNCTIGDNIEGSNTEDTEVHLRKLGEIKRKFIKNRLTHLHT</sequence>
<comment type="caution">
    <text evidence="9">The sequence shown here is derived from an EMBL/GenBank/DDBJ whole genome shotgun (WGS) entry which is preliminary data.</text>
</comment>
<keyword evidence="5" id="KW-0479">Metal-binding</keyword>
<evidence type="ECO:0000256" key="5">
    <source>
        <dbReference type="ARBA" id="ARBA00022723"/>
    </source>
</evidence>
<evidence type="ECO:0000256" key="3">
    <source>
        <dbReference type="ARBA" id="ARBA00006958"/>
    </source>
</evidence>
<dbReference type="GO" id="GO:0004518">
    <property type="term" value="F:nuclease activity"/>
    <property type="evidence" value="ECO:0007669"/>
    <property type="project" value="UniProtKB-KW"/>
</dbReference>
<keyword evidence="10" id="KW-1185">Reference proteome</keyword>
<gene>
    <name evidence="9" type="ORF">NQ314_016795</name>
</gene>
<dbReference type="AlphaFoldDB" id="A0AAV8WUZ3"/>
<name>A0AAV8WUZ3_9CUCU</name>
<evidence type="ECO:0000313" key="9">
    <source>
        <dbReference type="EMBL" id="KAJ8930400.1"/>
    </source>
</evidence>
<dbReference type="InterPro" id="IPR027806">
    <property type="entry name" value="HARBI1_dom"/>
</dbReference>
<dbReference type="GO" id="GO:0046872">
    <property type="term" value="F:metal ion binding"/>
    <property type="evidence" value="ECO:0007669"/>
    <property type="project" value="UniProtKB-KW"/>
</dbReference>
<keyword evidence="6" id="KW-0378">Hydrolase</keyword>
<comment type="similarity">
    <text evidence="3">Belongs to the HARBI1 family.</text>
</comment>
<feature type="domain" description="DDE Tnp4" evidence="8">
    <location>
        <begin position="91"/>
        <end position="240"/>
    </location>
</feature>
<dbReference type="PANTHER" id="PTHR22930">
    <property type="match status" value="1"/>
</dbReference>
<evidence type="ECO:0000256" key="7">
    <source>
        <dbReference type="ARBA" id="ARBA00023242"/>
    </source>
</evidence>
<dbReference type="PANTHER" id="PTHR22930:SF85">
    <property type="entry name" value="GH03217P-RELATED"/>
    <property type="match status" value="1"/>
</dbReference>